<dbReference type="Proteomes" id="UP000566071">
    <property type="component" value="Unassembled WGS sequence"/>
</dbReference>
<organism evidence="1 2">
    <name type="scientific">Mucilaginibacter humi</name>
    <dbReference type="NCBI Taxonomy" id="2732510"/>
    <lineage>
        <taxon>Bacteria</taxon>
        <taxon>Pseudomonadati</taxon>
        <taxon>Bacteroidota</taxon>
        <taxon>Sphingobacteriia</taxon>
        <taxon>Sphingobacteriales</taxon>
        <taxon>Sphingobacteriaceae</taxon>
        <taxon>Mucilaginibacter</taxon>
    </lineage>
</organism>
<evidence type="ECO:0000313" key="2">
    <source>
        <dbReference type="Proteomes" id="UP000566071"/>
    </source>
</evidence>
<keyword evidence="2" id="KW-1185">Reference proteome</keyword>
<accession>A0ABX1W1W4</accession>
<reference evidence="1 2" key="1">
    <citation type="submission" date="2020-05" db="EMBL/GenBank/DDBJ databases">
        <authorList>
            <person name="Khan S.A."/>
            <person name="Jeon C.O."/>
            <person name="Chun B.H."/>
        </authorList>
    </citation>
    <scope>NUCLEOTIDE SEQUENCE [LARGE SCALE GENOMIC DNA]</scope>
    <source>
        <strain evidence="1 2">S1162</strain>
    </source>
</reference>
<evidence type="ECO:0000313" key="1">
    <source>
        <dbReference type="EMBL" id="NNU33588.1"/>
    </source>
</evidence>
<comment type="caution">
    <text evidence="1">The sequence shown here is derived from an EMBL/GenBank/DDBJ whole genome shotgun (WGS) entry which is preliminary data.</text>
</comment>
<protein>
    <submittedName>
        <fullName evidence="1">Uncharacterized protein</fullName>
    </submittedName>
</protein>
<gene>
    <name evidence="1" type="ORF">HK413_04495</name>
</gene>
<name>A0ABX1W1W4_9SPHI</name>
<dbReference type="EMBL" id="JABFCR010000014">
    <property type="protein sequence ID" value="NNU33588.1"/>
    <property type="molecule type" value="Genomic_DNA"/>
</dbReference>
<dbReference type="RefSeq" id="WP_175269280.1">
    <property type="nucleotide sequence ID" value="NZ_JABFCR010000014.1"/>
</dbReference>
<proteinExistence type="predicted"/>
<sequence length="178" mass="19954">MIEKTLKTTRGTLSITMPSQLTEVTLGQMMQLQDKTELSDPDAISILSGIAVDELKDVSNFHDFDVFGDAVLSLSNQIKYLYDSNDVPSKVTFKIDGKTVKVNVIRNLSVEPAGAFMAARDIIAEEINEHVQLHGEDYWQKTFNPSLKACCRYWPNTFIAALLVRNTTNTKLMLLLKP</sequence>